<accession>A0ABP5XBP5</accession>
<gene>
    <name evidence="1" type="ORF">GCM10010191_78660</name>
</gene>
<proteinExistence type="predicted"/>
<keyword evidence="2" id="KW-1185">Reference proteome</keyword>
<dbReference type="EMBL" id="BAAARW010000037">
    <property type="protein sequence ID" value="GAA2449339.1"/>
    <property type="molecule type" value="Genomic_DNA"/>
</dbReference>
<name>A0ABP5XBP5_9ACTN</name>
<dbReference type="RefSeq" id="WP_344596189.1">
    <property type="nucleotide sequence ID" value="NZ_BAAARW010000037.1"/>
</dbReference>
<sequence>MEKSVNRTASLGLALYEQVSGEWVRTNLVSMRGCGSSNTTQIKPAGGGGPDYGAYMRFRVCKLLPNGTWKDCRDTFGYNRYN</sequence>
<comment type="caution">
    <text evidence="1">The sequence shown here is derived from an EMBL/GenBank/DDBJ whole genome shotgun (WGS) entry which is preliminary data.</text>
</comment>
<evidence type="ECO:0000313" key="1">
    <source>
        <dbReference type="EMBL" id="GAA2449339.1"/>
    </source>
</evidence>
<reference evidence="2" key="1">
    <citation type="journal article" date="2019" name="Int. J. Syst. Evol. Microbiol.">
        <title>The Global Catalogue of Microorganisms (GCM) 10K type strain sequencing project: providing services to taxonomists for standard genome sequencing and annotation.</title>
        <authorList>
            <consortium name="The Broad Institute Genomics Platform"/>
            <consortium name="The Broad Institute Genome Sequencing Center for Infectious Disease"/>
            <person name="Wu L."/>
            <person name="Ma J."/>
        </authorList>
    </citation>
    <scope>NUCLEOTIDE SEQUENCE [LARGE SCALE GENOMIC DNA]</scope>
    <source>
        <strain evidence="2">JCM 3325</strain>
    </source>
</reference>
<organism evidence="1 2">
    <name type="scientific">Actinomadura vinacea</name>
    <dbReference type="NCBI Taxonomy" id="115336"/>
    <lineage>
        <taxon>Bacteria</taxon>
        <taxon>Bacillati</taxon>
        <taxon>Actinomycetota</taxon>
        <taxon>Actinomycetes</taxon>
        <taxon>Streptosporangiales</taxon>
        <taxon>Thermomonosporaceae</taxon>
        <taxon>Actinomadura</taxon>
    </lineage>
</organism>
<protein>
    <submittedName>
        <fullName evidence="1">Uncharacterized protein</fullName>
    </submittedName>
</protein>
<dbReference type="Proteomes" id="UP001501231">
    <property type="component" value="Unassembled WGS sequence"/>
</dbReference>
<evidence type="ECO:0000313" key="2">
    <source>
        <dbReference type="Proteomes" id="UP001501231"/>
    </source>
</evidence>